<dbReference type="Pfam" id="PF00905">
    <property type="entry name" value="Transpeptidase"/>
    <property type="match status" value="1"/>
</dbReference>
<evidence type="ECO:0000256" key="2">
    <source>
        <dbReference type="ARBA" id="ARBA00004236"/>
    </source>
</evidence>
<protein>
    <recommendedName>
        <fullName evidence="14">Penicillin-binding protein 2</fullName>
    </recommendedName>
</protein>
<keyword evidence="8" id="KW-0472">Membrane</keyword>
<dbReference type="SUPFAM" id="SSF56519">
    <property type="entry name" value="Penicillin binding protein dimerisation domain"/>
    <property type="match status" value="1"/>
</dbReference>
<dbReference type="PANTHER" id="PTHR30627">
    <property type="entry name" value="PEPTIDOGLYCAN D,D-TRANSPEPTIDASE"/>
    <property type="match status" value="1"/>
</dbReference>
<evidence type="ECO:0000256" key="8">
    <source>
        <dbReference type="ARBA" id="ARBA00023136"/>
    </source>
</evidence>
<dbReference type="EMBL" id="MHCC01000025">
    <property type="protein sequence ID" value="OGY12697.1"/>
    <property type="molecule type" value="Genomic_DNA"/>
</dbReference>
<organism evidence="12 13">
    <name type="scientific">Candidatus Blackburnbacteria bacterium RIFCSPLOWO2_01_FULL_40_20</name>
    <dbReference type="NCBI Taxonomy" id="1797519"/>
    <lineage>
        <taxon>Bacteria</taxon>
        <taxon>Candidatus Blackburniibacteriota</taxon>
    </lineage>
</organism>
<accession>A0A1G1VBQ3</accession>
<dbReference type="GO" id="GO:0009252">
    <property type="term" value="P:peptidoglycan biosynthetic process"/>
    <property type="evidence" value="ECO:0007669"/>
    <property type="project" value="UniProtKB-KW"/>
</dbReference>
<dbReference type="GO" id="GO:0008658">
    <property type="term" value="F:penicillin binding"/>
    <property type="evidence" value="ECO:0007669"/>
    <property type="project" value="InterPro"/>
</dbReference>
<dbReference type="GO" id="GO:0008360">
    <property type="term" value="P:regulation of cell shape"/>
    <property type="evidence" value="ECO:0007669"/>
    <property type="project" value="UniProtKB-KW"/>
</dbReference>
<evidence type="ECO:0000313" key="12">
    <source>
        <dbReference type="EMBL" id="OGY12697.1"/>
    </source>
</evidence>
<proteinExistence type="predicted"/>
<evidence type="ECO:0008006" key="14">
    <source>
        <dbReference type="Google" id="ProtNLM"/>
    </source>
</evidence>
<feature type="domain" description="Penicillin-binding protein dimerisation" evidence="11">
    <location>
        <begin position="83"/>
        <end position="115"/>
    </location>
</feature>
<keyword evidence="7" id="KW-1133">Transmembrane helix</keyword>
<evidence type="ECO:0000256" key="4">
    <source>
        <dbReference type="ARBA" id="ARBA00022692"/>
    </source>
</evidence>
<evidence type="ECO:0000256" key="3">
    <source>
        <dbReference type="ARBA" id="ARBA00022475"/>
    </source>
</evidence>
<evidence type="ECO:0000256" key="6">
    <source>
        <dbReference type="ARBA" id="ARBA00022984"/>
    </source>
</evidence>
<dbReference type="Gene3D" id="3.90.1310.10">
    <property type="entry name" value="Penicillin-binding protein 2a (Domain 2)"/>
    <property type="match status" value="2"/>
</dbReference>
<dbReference type="GO" id="GO:0071972">
    <property type="term" value="F:peptidoglycan L,D-transpeptidase activity"/>
    <property type="evidence" value="ECO:0007669"/>
    <property type="project" value="TreeGrafter"/>
</dbReference>
<feature type="domain" description="Penicillin-binding protein transpeptidase" evidence="10">
    <location>
        <begin position="274"/>
        <end position="588"/>
    </location>
</feature>
<dbReference type="InterPro" id="IPR036138">
    <property type="entry name" value="PBP_dimer_sf"/>
</dbReference>
<dbReference type="PANTHER" id="PTHR30627:SF2">
    <property type="entry name" value="PEPTIDOGLYCAN D,D-TRANSPEPTIDASE MRDA"/>
    <property type="match status" value="1"/>
</dbReference>
<evidence type="ECO:0000313" key="13">
    <source>
        <dbReference type="Proteomes" id="UP000178659"/>
    </source>
</evidence>
<dbReference type="AlphaFoldDB" id="A0A1G1VBQ3"/>
<reference evidence="12 13" key="1">
    <citation type="journal article" date="2016" name="Nat. Commun.">
        <title>Thousands of microbial genomes shed light on interconnected biogeochemical processes in an aquifer system.</title>
        <authorList>
            <person name="Anantharaman K."/>
            <person name="Brown C.T."/>
            <person name="Hug L.A."/>
            <person name="Sharon I."/>
            <person name="Castelle C.J."/>
            <person name="Probst A.J."/>
            <person name="Thomas B.C."/>
            <person name="Singh A."/>
            <person name="Wilkins M.J."/>
            <person name="Karaoz U."/>
            <person name="Brodie E.L."/>
            <person name="Williams K.H."/>
            <person name="Hubbard S.S."/>
            <person name="Banfield J.F."/>
        </authorList>
    </citation>
    <scope>NUCLEOTIDE SEQUENCE [LARGE SCALE GENOMIC DNA]</scope>
</reference>
<name>A0A1G1VBQ3_9BACT</name>
<comment type="caution">
    <text evidence="12">The sequence shown here is derived from an EMBL/GenBank/DDBJ whole genome shotgun (WGS) entry which is preliminary data.</text>
</comment>
<evidence type="ECO:0000256" key="1">
    <source>
        <dbReference type="ARBA" id="ARBA00004167"/>
    </source>
</evidence>
<keyword evidence="3" id="KW-1003">Cell membrane</keyword>
<dbReference type="GO" id="GO:0005886">
    <property type="term" value="C:plasma membrane"/>
    <property type="evidence" value="ECO:0007669"/>
    <property type="project" value="UniProtKB-SubCell"/>
</dbReference>
<sequence length="593" mass="64871">MSSRYFNNPRLTRVMFGSKITQGNKKPRSYFQEESQSNRWLLLFLPLCIFLIVASAKLFELQLIKGAYFRQLAEGNRIRRIPIKAPRGEIFDRNGVALARNIPIYKIATFSNSGVVTKTDSISREEAIKLQSGGDSEEANRLLIEVGREYPLTEAAAHVVGYVNEASEKEVGQRPDCPQDSQKPSYQVSDLIGRMGVEEQYECLLRGENGEELIEVDARGRLVRRLGRKDPTPGTSIKLTIDSALQRAAFDALTDAPNEKATAPIRESGGVVRGALVVQNPTHGEILALVSTPSFDPNNITADYAKWVQDPNLPFFNRAISGAYHPGSTFKIITSTAGLEEGKIDKDFEYVDTGEIKVGEFSFKNWYFLKYGKGEGSINLARAIARSTDTFFYKVGEFLGPTRLADWATTYGLGRRNGIDLPGEVAGLIPTPEWKEKTKGERWFLGNTYHMSIGQGDVAATPLQISSMTSVVANGGNLCVPRVWVGDGGGKCKNLGIKDSTLEVVKEGMLGACSPGGTAGVFFNFKPQTSCKTGTAQTISEKTHAWFTSYAPAEVVEEGAQSAIVVTAIVEDGGEGSVVAAPVVKKVYQEWFK</sequence>
<dbReference type="InterPro" id="IPR005311">
    <property type="entry name" value="PBP_dimer"/>
</dbReference>
<dbReference type="GO" id="GO:0071555">
    <property type="term" value="P:cell wall organization"/>
    <property type="evidence" value="ECO:0007669"/>
    <property type="project" value="UniProtKB-KW"/>
</dbReference>
<evidence type="ECO:0000259" key="11">
    <source>
        <dbReference type="Pfam" id="PF03717"/>
    </source>
</evidence>
<comment type="subcellular location">
    <subcellularLocation>
        <location evidence="2">Cell membrane</location>
    </subcellularLocation>
    <subcellularLocation>
        <location evidence="1">Membrane</location>
        <topology evidence="1">Single-pass membrane protein</topology>
    </subcellularLocation>
</comment>
<keyword evidence="6" id="KW-0573">Peptidoglycan synthesis</keyword>
<evidence type="ECO:0000256" key="9">
    <source>
        <dbReference type="ARBA" id="ARBA00023316"/>
    </source>
</evidence>
<dbReference type="Proteomes" id="UP000178659">
    <property type="component" value="Unassembled WGS sequence"/>
</dbReference>
<keyword evidence="9" id="KW-0961">Cell wall biogenesis/degradation</keyword>
<evidence type="ECO:0000256" key="5">
    <source>
        <dbReference type="ARBA" id="ARBA00022960"/>
    </source>
</evidence>
<dbReference type="Gene3D" id="3.40.710.10">
    <property type="entry name" value="DD-peptidase/beta-lactamase superfamily"/>
    <property type="match status" value="1"/>
</dbReference>
<feature type="domain" description="Penicillin-binding protein dimerisation" evidence="11">
    <location>
        <begin position="121"/>
        <end position="225"/>
    </location>
</feature>
<dbReference type="Pfam" id="PF03717">
    <property type="entry name" value="PBP_dimer"/>
    <property type="match status" value="2"/>
</dbReference>
<evidence type="ECO:0000259" key="10">
    <source>
        <dbReference type="Pfam" id="PF00905"/>
    </source>
</evidence>
<keyword evidence="5" id="KW-0133">Cell shape</keyword>
<dbReference type="InterPro" id="IPR050515">
    <property type="entry name" value="Beta-lactam/transpept"/>
</dbReference>
<dbReference type="SUPFAM" id="SSF56601">
    <property type="entry name" value="beta-lactamase/transpeptidase-like"/>
    <property type="match status" value="1"/>
</dbReference>
<keyword evidence="4" id="KW-0812">Transmembrane</keyword>
<evidence type="ECO:0000256" key="7">
    <source>
        <dbReference type="ARBA" id="ARBA00022989"/>
    </source>
</evidence>
<dbReference type="InterPro" id="IPR001460">
    <property type="entry name" value="PCN-bd_Tpept"/>
</dbReference>
<dbReference type="InterPro" id="IPR012338">
    <property type="entry name" value="Beta-lactam/transpept-like"/>
</dbReference>
<gene>
    <name evidence="12" type="ORF">A3A77_00180</name>
</gene>